<dbReference type="GO" id="GO:0000774">
    <property type="term" value="F:adenyl-nucleotide exchange factor activity"/>
    <property type="evidence" value="ECO:0007669"/>
    <property type="project" value="InterPro"/>
</dbReference>
<feature type="compositionally biased region" description="Basic and acidic residues" evidence="2">
    <location>
        <begin position="31"/>
        <end position="47"/>
    </location>
</feature>
<dbReference type="PROSITE" id="PS01071">
    <property type="entry name" value="GRPE"/>
    <property type="match status" value="1"/>
</dbReference>
<proteinExistence type="predicted"/>
<reference evidence="3 4" key="1">
    <citation type="submission" date="2019-12" db="EMBL/GenBank/DDBJ databases">
        <title>Whole-genome analyses of novel actinobacteria.</title>
        <authorList>
            <person name="Sahin N."/>
            <person name="Saygin H."/>
        </authorList>
    </citation>
    <scope>NUCLEOTIDE SEQUENCE [LARGE SCALE GENOMIC DNA]</scope>
    <source>
        <strain evidence="3 4">KC615</strain>
    </source>
</reference>
<organism evidence="3 4">
    <name type="scientific">Shimazuella alba</name>
    <dbReference type="NCBI Taxonomy" id="2690964"/>
    <lineage>
        <taxon>Bacteria</taxon>
        <taxon>Bacillati</taxon>
        <taxon>Bacillota</taxon>
        <taxon>Bacilli</taxon>
        <taxon>Bacillales</taxon>
        <taxon>Thermoactinomycetaceae</taxon>
        <taxon>Shimazuella</taxon>
    </lineage>
</organism>
<dbReference type="Gene3D" id="2.30.22.10">
    <property type="entry name" value="Head domain of nucleotide exchange factor GrpE"/>
    <property type="match status" value="1"/>
</dbReference>
<name>A0A6I4W2R8_9BACL</name>
<keyword evidence="1" id="KW-0143">Chaperone</keyword>
<feature type="region of interest" description="Disordered" evidence="2">
    <location>
        <begin position="1"/>
        <end position="47"/>
    </location>
</feature>
<dbReference type="InterPro" id="IPR009012">
    <property type="entry name" value="GrpE_head"/>
</dbReference>
<dbReference type="RefSeq" id="WP_160801908.1">
    <property type="nucleotide sequence ID" value="NZ_WUUL01000008.1"/>
</dbReference>
<dbReference type="GO" id="GO:0006457">
    <property type="term" value="P:protein folding"/>
    <property type="evidence" value="ECO:0007669"/>
    <property type="project" value="InterPro"/>
</dbReference>
<dbReference type="InterPro" id="IPR000740">
    <property type="entry name" value="GrpE"/>
</dbReference>
<dbReference type="AlphaFoldDB" id="A0A6I4W2R8"/>
<dbReference type="SUPFAM" id="SSF51064">
    <property type="entry name" value="Head domain of nucleotide exchange factor GrpE"/>
    <property type="match status" value="1"/>
</dbReference>
<dbReference type="GO" id="GO:0042803">
    <property type="term" value="F:protein homodimerization activity"/>
    <property type="evidence" value="ECO:0007669"/>
    <property type="project" value="InterPro"/>
</dbReference>
<dbReference type="GO" id="GO:0051087">
    <property type="term" value="F:protein-folding chaperone binding"/>
    <property type="evidence" value="ECO:0007669"/>
    <property type="project" value="InterPro"/>
</dbReference>
<evidence type="ECO:0000313" key="3">
    <source>
        <dbReference type="EMBL" id="MXQ54552.1"/>
    </source>
</evidence>
<dbReference type="EMBL" id="WUUL01000008">
    <property type="protein sequence ID" value="MXQ54552.1"/>
    <property type="molecule type" value="Genomic_DNA"/>
</dbReference>
<feature type="compositionally biased region" description="Polar residues" evidence="2">
    <location>
        <begin position="18"/>
        <end position="28"/>
    </location>
</feature>
<sequence>MGPKKESQRFFGKAPQLPQKSQQASRMSFLSRERAATSKEVKEVKSPDRQQQQVLSFLSGLQSNFTSLVRLVEKRLSYDKTKEVAFERLYQEMDDLKQDQELAHLRPLYIDLILFHDRMESIYKDAIDSGVLSPELADLLKSLNGELMEILYRRGVEPIILTSYTFDPKYQEVVKIEPTFHPSEDNQIVDIVRNGFKYKDVILRPTKVVIKKYQPK</sequence>
<gene>
    <name evidence="3" type="primary">grpE</name>
    <name evidence="3" type="ORF">GSM42_12685</name>
</gene>
<evidence type="ECO:0000256" key="1">
    <source>
        <dbReference type="ARBA" id="ARBA00023186"/>
    </source>
</evidence>
<evidence type="ECO:0000256" key="2">
    <source>
        <dbReference type="SAM" id="MobiDB-lite"/>
    </source>
</evidence>
<dbReference type="Pfam" id="PF01025">
    <property type="entry name" value="GrpE"/>
    <property type="match status" value="1"/>
</dbReference>
<evidence type="ECO:0000313" key="4">
    <source>
        <dbReference type="Proteomes" id="UP000430692"/>
    </source>
</evidence>
<keyword evidence="4" id="KW-1185">Reference proteome</keyword>
<accession>A0A6I4W2R8</accession>
<comment type="caution">
    <text evidence="3">The sequence shown here is derived from an EMBL/GenBank/DDBJ whole genome shotgun (WGS) entry which is preliminary data.</text>
</comment>
<protein>
    <submittedName>
        <fullName evidence="3">Nucleotide exchange factor GrpE</fullName>
    </submittedName>
</protein>
<dbReference type="Proteomes" id="UP000430692">
    <property type="component" value="Unassembled WGS sequence"/>
</dbReference>